<feature type="compositionally biased region" description="Polar residues" evidence="1">
    <location>
        <begin position="268"/>
        <end position="278"/>
    </location>
</feature>
<evidence type="ECO:0000313" key="4">
    <source>
        <dbReference type="Proteomes" id="UP001530293"/>
    </source>
</evidence>
<dbReference type="SUPFAM" id="SSF46565">
    <property type="entry name" value="Chaperone J-domain"/>
    <property type="match status" value="1"/>
</dbReference>
<dbReference type="Proteomes" id="UP001530293">
    <property type="component" value="Unassembled WGS sequence"/>
</dbReference>
<feature type="compositionally biased region" description="Polar residues" evidence="1">
    <location>
        <begin position="307"/>
        <end position="317"/>
    </location>
</feature>
<protein>
    <recommendedName>
        <fullName evidence="2">J domain-containing protein</fullName>
    </recommendedName>
</protein>
<feature type="compositionally biased region" description="Polar residues" evidence="1">
    <location>
        <begin position="248"/>
        <end position="258"/>
    </location>
</feature>
<feature type="region of interest" description="Disordered" evidence="1">
    <location>
        <begin position="114"/>
        <end position="365"/>
    </location>
</feature>
<evidence type="ECO:0000313" key="3">
    <source>
        <dbReference type="EMBL" id="KAL3760525.1"/>
    </source>
</evidence>
<accession>A0ABD3M8W4</accession>
<proteinExistence type="predicted"/>
<feature type="compositionally biased region" description="Basic and acidic residues" evidence="1">
    <location>
        <begin position="337"/>
        <end position="346"/>
    </location>
</feature>
<feature type="compositionally biased region" description="Low complexity" evidence="1">
    <location>
        <begin position="131"/>
        <end position="144"/>
    </location>
</feature>
<dbReference type="InterPro" id="IPR036869">
    <property type="entry name" value="J_dom_sf"/>
</dbReference>
<name>A0ABD3M8W4_9STRA</name>
<feature type="compositionally biased region" description="Basic and acidic residues" evidence="1">
    <location>
        <begin position="279"/>
        <end position="293"/>
    </location>
</feature>
<dbReference type="SMART" id="SM00271">
    <property type="entry name" value="DnaJ"/>
    <property type="match status" value="1"/>
</dbReference>
<reference evidence="3 4" key="1">
    <citation type="submission" date="2024-10" db="EMBL/GenBank/DDBJ databases">
        <title>Updated reference genomes for cyclostephanoid diatoms.</title>
        <authorList>
            <person name="Roberts W.R."/>
            <person name="Alverson A.J."/>
        </authorList>
    </citation>
    <scope>NUCLEOTIDE SEQUENCE [LARGE SCALE GENOMIC DNA]</scope>
    <source>
        <strain evidence="3 4">AJA232-27</strain>
    </source>
</reference>
<dbReference type="EMBL" id="JALLBG020000182">
    <property type="protein sequence ID" value="KAL3760525.1"/>
    <property type="molecule type" value="Genomic_DNA"/>
</dbReference>
<keyword evidence="4" id="KW-1185">Reference proteome</keyword>
<dbReference type="CDD" id="cd06257">
    <property type="entry name" value="DnaJ"/>
    <property type="match status" value="1"/>
</dbReference>
<dbReference type="PROSITE" id="PS50076">
    <property type="entry name" value="DNAJ_2"/>
    <property type="match status" value="1"/>
</dbReference>
<evidence type="ECO:0000256" key="1">
    <source>
        <dbReference type="SAM" id="MobiDB-lite"/>
    </source>
</evidence>
<sequence>MPFFSRKGEPLQNPYELLDLKLGATDDEISKAFKKLMFTLHPDKQPPGQSAEEAAVVAQKLYDVMDAKSFLLDGEHLAAKREYDANLVKAAMQPPPPPIIPPVASAAQPPINNVGNSNNNNGMAMPSQKTAAAAAADPSAAAAAPGKGKNNTSDPQLHVEPNPDHPTTNNKAGVKFKTNPLPSGKVNVKHWGRAKKVNRGRGKSCPATSRPETSGAAAAANDPMNHKMRHTNGNFYQKGHDNNKEFNDSNGECSTTDECGSHSDDGHNNTNIFNNKQPATRDRDSRGRRRTVDETDSNGGGGELRRPSSNKPVTRGSQQQQQQQQHPGLKPSNSNVSDKRRSRSDEGGTGVGVGVGSNHHTKRKQEVNTCADEMYNSLREAVDAFIKDLSRGSSSSIDIPPLNSSDATSFSYLGLLFHLEVPSGVGADKIMVQTWYKHRKNSTLISSLVGQFNARLHKVDTGCRVTFRNMNGKYAFTMTKIADPKHFNKKGLRHGIEYFMEMSIKLHNLINPMDMKKVDRVRLTSRGASSVVR</sequence>
<organism evidence="3 4">
    <name type="scientific">Discostella pseudostelligera</name>
    <dbReference type="NCBI Taxonomy" id="259834"/>
    <lineage>
        <taxon>Eukaryota</taxon>
        <taxon>Sar</taxon>
        <taxon>Stramenopiles</taxon>
        <taxon>Ochrophyta</taxon>
        <taxon>Bacillariophyta</taxon>
        <taxon>Coscinodiscophyceae</taxon>
        <taxon>Thalassiosirophycidae</taxon>
        <taxon>Stephanodiscales</taxon>
        <taxon>Stephanodiscaceae</taxon>
        <taxon>Discostella</taxon>
    </lineage>
</organism>
<gene>
    <name evidence="3" type="ORF">ACHAWU_001860</name>
</gene>
<dbReference type="InterPro" id="IPR001623">
    <property type="entry name" value="DnaJ_domain"/>
</dbReference>
<feature type="compositionally biased region" description="Basic and acidic residues" evidence="1">
    <location>
        <begin position="238"/>
        <end position="247"/>
    </location>
</feature>
<feature type="compositionally biased region" description="Basic residues" evidence="1">
    <location>
        <begin position="187"/>
        <end position="202"/>
    </location>
</feature>
<dbReference type="AlphaFoldDB" id="A0ABD3M8W4"/>
<comment type="caution">
    <text evidence="3">The sequence shown here is derived from an EMBL/GenBank/DDBJ whole genome shotgun (WGS) entry which is preliminary data.</text>
</comment>
<feature type="domain" description="J" evidence="2">
    <location>
        <begin position="13"/>
        <end position="87"/>
    </location>
</feature>
<dbReference type="Pfam" id="PF00226">
    <property type="entry name" value="DnaJ"/>
    <property type="match status" value="1"/>
</dbReference>
<evidence type="ECO:0000259" key="2">
    <source>
        <dbReference type="PROSITE" id="PS50076"/>
    </source>
</evidence>
<dbReference type="Gene3D" id="1.10.287.110">
    <property type="entry name" value="DnaJ domain"/>
    <property type="match status" value="1"/>
</dbReference>